<accession>A0AA36A2D6</accession>
<protein>
    <submittedName>
        <fullName evidence="1">Uncharacterized protein</fullName>
    </submittedName>
</protein>
<gene>
    <name evidence="1" type="ORF">LSALG_LOCUS41776</name>
</gene>
<dbReference type="AlphaFoldDB" id="A0AA36A2D6"/>
<dbReference type="Proteomes" id="UP001177003">
    <property type="component" value="Chromosome 9"/>
</dbReference>
<name>A0AA36A2D6_LACSI</name>
<reference evidence="1" key="1">
    <citation type="submission" date="2023-04" db="EMBL/GenBank/DDBJ databases">
        <authorList>
            <person name="Vijverberg K."/>
            <person name="Xiong W."/>
            <person name="Schranz E."/>
        </authorList>
    </citation>
    <scope>NUCLEOTIDE SEQUENCE</scope>
</reference>
<dbReference type="EMBL" id="OX465085">
    <property type="protein sequence ID" value="CAI9303329.1"/>
    <property type="molecule type" value="Genomic_DNA"/>
</dbReference>
<sequence>MCYEGTYHPTIKKLLPPFWRLLAHYFVIFISRRKGGSDEISQTTTLAIVALAMDWDYNFSRFLFEEMKSSLHGKKKDLFLMYPKKATKISYLGLKEFVKFGKFAEVKDTPTASSINVEIFEGHVAPIPKFQFAFEEVEVSDDEGDASQEKELTENEFDDFLQGISIPDDNIHMCESSKEPVNEAVISPDEIENEVNIFKQLNDPTPEQMDALISELQ</sequence>
<keyword evidence="2" id="KW-1185">Reference proteome</keyword>
<evidence type="ECO:0000313" key="1">
    <source>
        <dbReference type="EMBL" id="CAI9303329.1"/>
    </source>
</evidence>
<evidence type="ECO:0000313" key="2">
    <source>
        <dbReference type="Proteomes" id="UP001177003"/>
    </source>
</evidence>
<organism evidence="1 2">
    <name type="scientific">Lactuca saligna</name>
    <name type="common">Willowleaf lettuce</name>
    <dbReference type="NCBI Taxonomy" id="75948"/>
    <lineage>
        <taxon>Eukaryota</taxon>
        <taxon>Viridiplantae</taxon>
        <taxon>Streptophyta</taxon>
        <taxon>Embryophyta</taxon>
        <taxon>Tracheophyta</taxon>
        <taxon>Spermatophyta</taxon>
        <taxon>Magnoliopsida</taxon>
        <taxon>eudicotyledons</taxon>
        <taxon>Gunneridae</taxon>
        <taxon>Pentapetalae</taxon>
        <taxon>asterids</taxon>
        <taxon>campanulids</taxon>
        <taxon>Asterales</taxon>
        <taxon>Asteraceae</taxon>
        <taxon>Cichorioideae</taxon>
        <taxon>Cichorieae</taxon>
        <taxon>Lactucinae</taxon>
        <taxon>Lactuca</taxon>
    </lineage>
</organism>
<proteinExistence type="predicted"/>